<gene>
    <name evidence="1" type="ORF">DFP72DRAFT_1084417</name>
</gene>
<sequence>MSSTPVIQANPSVQSSSLVHPSTGVRRISISIIQTILQMAASTSIPDPSAAVSPFTLCAIGEARRLRLVCTSWRAVYDSTPSLWTAVVVFHDSDTAQDSLRTQIDKSRKTSLLLSLYVLRRSAAPRAMESKDGEREMVNRILDQLVREKRRIGTLVVDTYWTSSLPDPATILAMPAFKDVRHLELNCTFDDVTPPSDPLTAAKRITGANGYGASLPPFSNLSTLSLDGKSVVKLLISLESSSSIYRRLSMLESFTITHLSSSTIGFTAPPMEYLLFLIDSLGHLKRLSFVDLDIEEGTILPAIYPPLFPTFIGTLEIKHTKWPTIAHLLPYLSPSKVTLEACYFDPPSPIPVQLPSRVTHLTLSHLSEYAAHPLAEILSNWTTGVELTIDSSEFLSNEFLLLFRAVSSGKERPILESLRHLRVVDCSNRQLTTSGLLDFLEARALGRVSRLEALEVIGSSPKLLDLGERYRAYNLAGNAAWE</sequence>
<comment type="caution">
    <text evidence="1">The sequence shown here is derived from an EMBL/GenBank/DDBJ whole genome shotgun (WGS) entry which is preliminary data.</text>
</comment>
<evidence type="ECO:0000313" key="2">
    <source>
        <dbReference type="Proteomes" id="UP000521943"/>
    </source>
</evidence>
<evidence type="ECO:0000313" key="1">
    <source>
        <dbReference type="EMBL" id="KAF6741331.1"/>
    </source>
</evidence>
<reference evidence="1 2" key="1">
    <citation type="submission" date="2020-07" db="EMBL/GenBank/DDBJ databases">
        <title>Comparative genomics of pyrophilous fungi reveals a link between fire events and developmental genes.</title>
        <authorList>
            <consortium name="DOE Joint Genome Institute"/>
            <person name="Steindorff A.S."/>
            <person name="Carver A."/>
            <person name="Calhoun S."/>
            <person name="Stillman K."/>
            <person name="Liu H."/>
            <person name="Lipzen A."/>
            <person name="Pangilinan J."/>
            <person name="Labutti K."/>
            <person name="Bruns T.D."/>
            <person name="Grigoriev I.V."/>
        </authorList>
    </citation>
    <scope>NUCLEOTIDE SEQUENCE [LARGE SCALE GENOMIC DNA]</scope>
    <source>
        <strain evidence="1 2">CBS 144469</strain>
    </source>
</reference>
<accession>A0A8H6H8R9</accession>
<proteinExistence type="predicted"/>
<evidence type="ECO:0008006" key="3">
    <source>
        <dbReference type="Google" id="ProtNLM"/>
    </source>
</evidence>
<keyword evidence="2" id="KW-1185">Reference proteome</keyword>
<dbReference type="AlphaFoldDB" id="A0A8H6H8R9"/>
<dbReference type="EMBL" id="JACGCI010000264">
    <property type="protein sequence ID" value="KAF6741331.1"/>
    <property type="molecule type" value="Genomic_DNA"/>
</dbReference>
<dbReference type="Proteomes" id="UP000521943">
    <property type="component" value="Unassembled WGS sequence"/>
</dbReference>
<name>A0A8H6H8R9_9AGAR</name>
<protein>
    <recommendedName>
        <fullName evidence="3">F-box domain-containing protein</fullName>
    </recommendedName>
</protein>
<organism evidence="1 2">
    <name type="scientific">Ephemerocybe angulata</name>
    <dbReference type="NCBI Taxonomy" id="980116"/>
    <lineage>
        <taxon>Eukaryota</taxon>
        <taxon>Fungi</taxon>
        <taxon>Dikarya</taxon>
        <taxon>Basidiomycota</taxon>
        <taxon>Agaricomycotina</taxon>
        <taxon>Agaricomycetes</taxon>
        <taxon>Agaricomycetidae</taxon>
        <taxon>Agaricales</taxon>
        <taxon>Agaricineae</taxon>
        <taxon>Psathyrellaceae</taxon>
        <taxon>Ephemerocybe</taxon>
    </lineage>
</organism>